<reference evidence="9" key="1">
    <citation type="submission" date="2022-05" db="EMBL/GenBank/DDBJ databases">
        <authorList>
            <person name="Oliphant S.A."/>
            <person name="Watson-Haigh N.S."/>
            <person name="Sumby K.M."/>
            <person name="Gardner J.M."/>
            <person name="Jiranek V."/>
        </authorList>
    </citation>
    <scope>NUCLEOTIDE SEQUENCE</scope>
    <source>
        <strain evidence="9">KI4_B1</strain>
    </source>
</reference>
<evidence type="ECO:0000313" key="10">
    <source>
        <dbReference type="Proteomes" id="UP001055911"/>
    </source>
</evidence>
<evidence type="ECO:0000259" key="8">
    <source>
        <dbReference type="PROSITE" id="PS50928"/>
    </source>
</evidence>
<dbReference type="CDD" id="cd06261">
    <property type="entry name" value="TM_PBP2"/>
    <property type="match status" value="1"/>
</dbReference>
<comment type="subcellular location">
    <subcellularLocation>
        <location evidence="2">Cell envelope</location>
    </subcellularLocation>
    <subcellularLocation>
        <location evidence="7">Cell membrane</location>
        <topology evidence="7">Multi-pass membrane protein</topology>
    </subcellularLocation>
    <subcellularLocation>
        <location evidence="1">Membrane</location>
        <topology evidence="1">Multi-pass membrane protein</topology>
    </subcellularLocation>
</comment>
<keyword evidence="4 7" id="KW-0812">Transmembrane</keyword>
<feature type="transmembrane region" description="Helical" evidence="7">
    <location>
        <begin position="72"/>
        <end position="98"/>
    </location>
</feature>
<evidence type="ECO:0000256" key="3">
    <source>
        <dbReference type="ARBA" id="ARBA00022448"/>
    </source>
</evidence>
<dbReference type="GO" id="GO:0015416">
    <property type="term" value="F:ABC-type phosphonate transporter activity"/>
    <property type="evidence" value="ECO:0007669"/>
    <property type="project" value="InterPro"/>
</dbReference>
<dbReference type="RefSeq" id="WP_252766849.1">
    <property type="nucleotide sequence ID" value="NZ_CP097119.1"/>
</dbReference>
<evidence type="ECO:0000256" key="6">
    <source>
        <dbReference type="ARBA" id="ARBA00023136"/>
    </source>
</evidence>
<dbReference type="PROSITE" id="PS50928">
    <property type="entry name" value="ABC_TM1"/>
    <property type="match status" value="1"/>
</dbReference>
<dbReference type="Pfam" id="PF00528">
    <property type="entry name" value="BPD_transp_1"/>
    <property type="match status" value="1"/>
</dbReference>
<evidence type="ECO:0000256" key="7">
    <source>
        <dbReference type="RuleBase" id="RU363032"/>
    </source>
</evidence>
<dbReference type="NCBIfam" id="TIGR01097">
    <property type="entry name" value="PhnE"/>
    <property type="match status" value="1"/>
</dbReference>
<proteinExistence type="inferred from homology"/>
<dbReference type="EMBL" id="CP097119">
    <property type="protein sequence ID" value="USS89305.1"/>
    <property type="molecule type" value="Genomic_DNA"/>
</dbReference>
<keyword evidence="10" id="KW-1185">Reference proteome</keyword>
<dbReference type="PANTHER" id="PTHR30043">
    <property type="entry name" value="PHOSPHONATES TRANSPORT SYSTEM PERMEASE PROTEIN"/>
    <property type="match status" value="1"/>
</dbReference>
<dbReference type="AlphaFoldDB" id="A0A9Q8ZPQ9"/>
<feature type="transmembrane region" description="Helical" evidence="7">
    <location>
        <begin position="12"/>
        <end position="29"/>
    </location>
</feature>
<comment type="similarity">
    <text evidence="7">Belongs to the binding-protein-dependent transport system permease family.</text>
</comment>
<dbReference type="InterPro" id="IPR005769">
    <property type="entry name" value="PhnE/PtxC"/>
</dbReference>
<dbReference type="GO" id="GO:0005886">
    <property type="term" value="C:plasma membrane"/>
    <property type="evidence" value="ECO:0007669"/>
    <property type="project" value="UniProtKB-SubCell"/>
</dbReference>
<accession>A0A9Q8ZPQ9</accession>
<sequence length="264" mass="28371">MNKTKTTAFERLKWLIVAALIIIIYIWSINGIPFTGIQKSASSVSMAIFKGIIHPEWSYVYNGSGEDLLSQLVITLAIAFLGTIISAFLSVPLAFLAAQTTKNFFHPRSTIGKVILTAIRAFPEVVLAILFIKMVGPGSFAGVLAIGVHSVGMLGKLFSEAIEEMDRSAETAIIAAGGTKIQTFRIATLPTILPALMSYTLYRFEISVRSASILGLVGAGGIGTPMMFALQTRDWSKTGIILLGIVVMVIVIDTCSSAIRKRLG</sequence>
<feature type="domain" description="ABC transmembrane type-1" evidence="8">
    <location>
        <begin position="72"/>
        <end position="256"/>
    </location>
</feature>
<keyword evidence="6 7" id="KW-0472">Membrane</keyword>
<name>A0A9Q8ZPQ9_9LACO</name>
<dbReference type="InterPro" id="IPR000515">
    <property type="entry name" value="MetI-like"/>
</dbReference>
<organism evidence="9 10">
    <name type="scientific">Fructilactobacillus cliffordii</name>
    <dbReference type="NCBI Taxonomy" id="2940299"/>
    <lineage>
        <taxon>Bacteria</taxon>
        <taxon>Bacillati</taxon>
        <taxon>Bacillota</taxon>
        <taxon>Bacilli</taxon>
        <taxon>Lactobacillales</taxon>
        <taxon>Lactobacillaceae</taxon>
        <taxon>Fructilactobacillus</taxon>
    </lineage>
</organism>
<keyword evidence="5 7" id="KW-1133">Transmembrane helix</keyword>
<feature type="transmembrane region" description="Helical" evidence="7">
    <location>
        <begin position="240"/>
        <end position="259"/>
    </location>
</feature>
<gene>
    <name evidence="9" type="primary">phnE</name>
    <name evidence="9" type="ORF">M3M40_00375</name>
</gene>
<dbReference type="PANTHER" id="PTHR30043:SF8">
    <property type="entry name" value="ABC TRANSPORTER, PERMEASE PROTEIN CC0363, PUTATIVE-RELATED"/>
    <property type="match status" value="1"/>
</dbReference>
<protein>
    <submittedName>
        <fullName evidence="9">Phosphonate ABC transporter, permease protein PhnE</fullName>
    </submittedName>
</protein>
<evidence type="ECO:0000256" key="1">
    <source>
        <dbReference type="ARBA" id="ARBA00004141"/>
    </source>
</evidence>
<evidence type="ECO:0000313" key="9">
    <source>
        <dbReference type="EMBL" id="USS89305.1"/>
    </source>
</evidence>
<evidence type="ECO:0000256" key="2">
    <source>
        <dbReference type="ARBA" id="ARBA00004196"/>
    </source>
</evidence>
<evidence type="ECO:0000256" key="5">
    <source>
        <dbReference type="ARBA" id="ARBA00022989"/>
    </source>
</evidence>
<feature type="transmembrane region" description="Helical" evidence="7">
    <location>
        <begin position="206"/>
        <end position="228"/>
    </location>
</feature>
<dbReference type="SUPFAM" id="SSF161098">
    <property type="entry name" value="MetI-like"/>
    <property type="match status" value="1"/>
</dbReference>
<dbReference type="GO" id="GO:0030313">
    <property type="term" value="C:cell envelope"/>
    <property type="evidence" value="ECO:0007669"/>
    <property type="project" value="UniProtKB-SubCell"/>
</dbReference>
<keyword evidence="3 7" id="KW-0813">Transport</keyword>
<dbReference type="InterPro" id="IPR035906">
    <property type="entry name" value="MetI-like_sf"/>
</dbReference>
<dbReference type="Proteomes" id="UP001055911">
    <property type="component" value="Chromosome"/>
</dbReference>
<dbReference type="Gene3D" id="1.10.3720.10">
    <property type="entry name" value="MetI-like"/>
    <property type="match status" value="1"/>
</dbReference>
<evidence type="ECO:0000256" key="4">
    <source>
        <dbReference type="ARBA" id="ARBA00022692"/>
    </source>
</evidence>